<evidence type="ECO:0000313" key="3">
    <source>
        <dbReference type="Proteomes" id="UP000835052"/>
    </source>
</evidence>
<dbReference type="OrthoDB" id="5847790at2759"/>
<evidence type="ECO:0008006" key="4">
    <source>
        <dbReference type="Google" id="ProtNLM"/>
    </source>
</evidence>
<feature type="region of interest" description="Disordered" evidence="1">
    <location>
        <begin position="527"/>
        <end position="563"/>
    </location>
</feature>
<dbReference type="EMBL" id="CAJGYM010000003">
    <property type="protein sequence ID" value="CAD6185823.1"/>
    <property type="molecule type" value="Genomic_DNA"/>
</dbReference>
<feature type="compositionally biased region" description="Basic and acidic residues" evidence="1">
    <location>
        <begin position="535"/>
        <end position="545"/>
    </location>
</feature>
<reference evidence="2" key="1">
    <citation type="submission" date="2020-10" db="EMBL/GenBank/DDBJ databases">
        <authorList>
            <person name="Kikuchi T."/>
        </authorList>
    </citation>
    <scope>NUCLEOTIDE SEQUENCE</scope>
    <source>
        <strain evidence="2">NKZ352</strain>
    </source>
</reference>
<proteinExistence type="predicted"/>
<gene>
    <name evidence="2" type="ORF">CAUJ_LOCUS1742</name>
</gene>
<feature type="region of interest" description="Disordered" evidence="1">
    <location>
        <begin position="1"/>
        <end position="34"/>
    </location>
</feature>
<evidence type="ECO:0000313" key="2">
    <source>
        <dbReference type="EMBL" id="CAD6185823.1"/>
    </source>
</evidence>
<dbReference type="AlphaFoldDB" id="A0A8S1GT51"/>
<keyword evidence="3" id="KW-1185">Reference proteome</keyword>
<accession>A0A8S1GT51</accession>
<comment type="caution">
    <text evidence="2">The sequence shown here is derived from an EMBL/GenBank/DDBJ whole genome shotgun (WGS) entry which is preliminary data.</text>
</comment>
<name>A0A8S1GT51_9PELO</name>
<protein>
    <recommendedName>
        <fullName evidence="4">SPK domain-containing protein</fullName>
    </recommendedName>
</protein>
<evidence type="ECO:0000256" key="1">
    <source>
        <dbReference type="SAM" id="MobiDB-lite"/>
    </source>
</evidence>
<dbReference type="Proteomes" id="UP000835052">
    <property type="component" value="Unassembled WGS sequence"/>
</dbReference>
<feature type="compositionally biased region" description="Polar residues" evidence="1">
    <location>
        <begin position="715"/>
        <end position="725"/>
    </location>
</feature>
<sequence>MTEFPPGFSYKWVDDPSTSSETTEEPEEPPKHGWDLGFKASQILDWMEMRGEKLVLVKFEGAEHKQWISTKIVRIHDLKLLTSEMNLNAEPFDEEEEQDIWCFIYSVLNDLHADSQNFEAYTISRINEVFFEKYKEEWSNERPTEELLNHFRRSMVARLQSAAISMPAKLSLFKWLQIPMSDEVMTMLEQKHEVVLNVDPTTRILLTYRDKNQPDVIVLDDVEEDESMNRASSVEPEEETKNLRIFLHREVIEKERSKNEINEIWAKYVSKTNSQLSVRKLDEMFFSVIAPQLYKVEKLSGRTVLELYKALELPVDKHTERVMETKYLADVREAPKVKKEPRWAENGQEESIYQARKYNRPPGMGDPNERWRNPKYDVCPEEVTMTGMPGGTASSRSNATSWNGDDRVGLGSVRLKYTIEEEVAMWEYLYDAIEGNDNTSTAVKGHRIWYDYIRQTKCRRTADNLCSHFRRIMINTLYKRPLRKKTMLELYRRLRIRIDEDVKNVLETQFNVSIRLHDHYIVNYTNLDPGASPEKSPESTPERVAPKGTKSRPKQRFDDDYIDDGGPIYVDNCEENFDMRLSPLYRRSSFVDMNKTAIDDRVQQAMREGVSEARLQRFKRQGEFVRRKRQNPIQEENPDEEDEPPRTFASPVTKRVPVAETPNNFRYVGVQPARWDIPESASKPTKTVVPLTPAAPGAFTKTLLVNDDDIGSPSDVRTTVQSTPRNTRKRESTRVEATPRTPLAQTLSPLPRETLTYPESGKKRRRAKMVAVDPIEVEMGQHPCASMEKQQASLEEDQQEFEILEPVREEREPEPENEPEEEPEDEDEPENEPEPEPPLKMTPFLTSVIKLGATYQIDLKNHPDLLKTIAADERIAMGENTNNFTMLKDIQGWMASAKANHDKDLQRFEAIRKNKLMTRSAEISLNDRNLPKVVLHDLDDKETNLEVTRRLRKATVMGLLTPTHHLPIRQQALVGSVLADVDAICARDAVTADDYRKLMNSQRPRIQELIERFHVQTIE</sequence>
<dbReference type="PANTHER" id="PTHR38627:SF2">
    <property type="entry name" value="DOUBLE-STRAND TELOMERIC DNA-BINDING PROTEINS 1-RELATED"/>
    <property type="match status" value="1"/>
</dbReference>
<feature type="region of interest" description="Disordered" evidence="1">
    <location>
        <begin position="710"/>
        <end position="841"/>
    </location>
</feature>
<feature type="compositionally biased region" description="Acidic residues" evidence="1">
    <location>
        <begin position="812"/>
        <end position="835"/>
    </location>
</feature>
<organism evidence="2 3">
    <name type="scientific">Caenorhabditis auriculariae</name>
    <dbReference type="NCBI Taxonomy" id="2777116"/>
    <lineage>
        <taxon>Eukaryota</taxon>
        <taxon>Metazoa</taxon>
        <taxon>Ecdysozoa</taxon>
        <taxon>Nematoda</taxon>
        <taxon>Chromadorea</taxon>
        <taxon>Rhabditida</taxon>
        <taxon>Rhabditina</taxon>
        <taxon>Rhabditomorpha</taxon>
        <taxon>Rhabditoidea</taxon>
        <taxon>Rhabditidae</taxon>
        <taxon>Peloderinae</taxon>
        <taxon>Caenorhabditis</taxon>
    </lineage>
</organism>
<dbReference type="PANTHER" id="PTHR38627">
    <property type="entry name" value="GA BINDING AND ACTIVATING AND SPK (SPK) DOMAIN CONTAINING-RELATED"/>
    <property type="match status" value="1"/>
</dbReference>
<feature type="region of interest" description="Disordered" evidence="1">
    <location>
        <begin position="621"/>
        <end position="657"/>
    </location>
</feature>
<dbReference type="InterPro" id="IPR053367">
    <property type="entry name" value="G-alpha_activating_GEF"/>
</dbReference>
<feature type="compositionally biased region" description="Acidic residues" evidence="1">
    <location>
        <begin position="794"/>
        <end position="803"/>
    </location>
</feature>